<dbReference type="CDD" id="cd02968">
    <property type="entry name" value="SCO"/>
    <property type="match status" value="1"/>
</dbReference>
<dbReference type="AlphaFoldDB" id="A0A316DH88"/>
<keyword evidence="3" id="KW-1015">Disulfide bond</keyword>
<feature type="chain" id="PRO_5016417681" evidence="4">
    <location>
        <begin position="25"/>
        <end position="239"/>
    </location>
</feature>
<dbReference type="Gene3D" id="3.40.30.10">
    <property type="entry name" value="Glutaredoxin"/>
    <property type="match status" value="1"/>
</dbReference>
<evidence type="ECO:0000256" key="2">
    <source>
        <dbReference type="PIRSR" id="PIRSR603782-1"/>
    </source>
</evidence>
<dbReference type="PANTHER" id="PTHR12151">
    <property type="entry name" value="ELECTRON TRANSPORT PROTIN SCO1/SENC FAMILY MEMBER"/>
    <property type="match status" value="1"/>
</dbReference>
<evidence type="ECO:0000313" key="7">
    <source>
        <dbReference type="Proteomes" id="UP000245430"/>
    </source>
</evidence>
<organism evidence="6 7">
    <name type="scientific">Xanthomarina spongicola</name>
    <dbReference type="NCBI Taxonomy" id="570520"/>
    <lineage>
        <taxon>Bacteria</taxon>
        <taxon>Pseudomonadati</taxon>
        <taxon>Bacteroidota</taxon>
        <taxon>Flavobacteriia</taxon>
        <taxon>Flavobacteriales</taxon>
        <taxon>Flavobacteriaceae</taxon>
        <taxon>Xanthomarina</taxon>
    </lineage>
</organism>
<feature type="binding site" evidence="2">
    <location>
        <position position="115"/>
    </location>
    <ligand>
        <name>Cu cation</name>
        <dbReference type="ChEBI" id="CHEBI:23378"/>
    </ligand>
</feature>
<keyword evidence="4" id="KW-0732">Signal</keyword>
<dbReference type="InterPro" id="IPR003782">
    <property type="entry name" value="SCO1/SenC"/>
</dbReference>
<evidence type="ECO:0000313" key="6">
    <source>
        <dbReference type="EMBL" id="PWK17657.1"/>
    </source>
</evidence>
<evidence type="ECO:0000256" key="4">
    <source>
        <dbReference type="SAM" id="SignalP"/>
    </source>
</evidence>
<dbReference type="Pfam" id="PF02630">
    <property type="entry name" value="SCO1-SenC"/>
    <property type="match status" value="1"/>
</dbReference>
<dbReference type="InterPro" id="IPR036249">
    <property type="entry name" value="Thioredoxin-like_sf"/>
</dbReference>
<dbReference type="Pfam" id="PF19335">
    <property type="entry name" value="HMBD"/>
    <property type="match status" value="1"/>
</dbReference>
<name>A0A316DH88_9FLAO</name>
<protein>
    <submittedName>
        <fullName evidence="6">Protein SCO1/2</fullName>
    </submittedName>
</protein>
<gene>
    <name evidence="6" type="ORF">LX78_02448</name>
</gene>
<keyword evidence="2" id="KW-0479">Metal-binding</keyword>
<keyword evidence="2" id="KW-0186">Copper</keyword>
<keyword evidence="7" id="KW-1185">Reference proteome</keyword>
<feature type="signal peptide" evidence="4">
    <location>
        <begin position="1"/>
        <end position="24"/>
    </location>
</feature>
<dbReference type="SUPFAM" id="SSF52833">
    <property type="entry name" value="Thioredoxin-like"/>
    <property type="match status" value="1"/>
</dbReference>
<comment type="caution">
    <text evidence="6">The sequence shown here is derived from an EMBL/GenBank/DDBJ whole genome shotgun (WGS) entry which is preliminary data.</text>
</comment>
<feature type="binding site" evidence="2">
    <location>
        <position position="119"/>
    </location>
    <ligand>
        <name>Cu cation</name>
        <dbReference type="ChEBI" id="CHEBI:23378"/>
    </ligand>
</feature>
<comment type="similarity">
    <text evidence="1">Belongs to the SCO1/2 family.</text>
</comment>
<proteinExistence type="inferred from homology"/>
<dbReference type="InterPro" id="IPR045800">
    <property type="entry name" value="HMBD"/>
</dbReference>
<dbReference type="PANTHER" id="PTHR12151:SF25">
    <property type="entry name" value="LINALOOL DEHYDRATASE_ISOMERASE DOMAIN-CONTAINING PROTEIN"/>
    <property type="match status" value="1"/>
</dbReference>
<feature type="binding site" evidence="2">
    <location>
        <position position="203"/>
    </location>
    <ligand>
        <name>Cu cation</name>
        <dbReference type="ChEBI" id="CHEBI:23378"/>
    </ligand>
</feature>
<accession>A0A316DH88</accession>
<sequence length="239" mass="26973">MKYFKILFSVFVLVMTLASCNSNKSEKASDELAVYQCPMKCEGEKTYSEAGSCPVCKMDLQPIESEDSKILNENDISDESIFNLTSTWNTEEGEKIQLEDLKGKTLVMVMIYTTCKAACPRLVADMRNIEAKIPETSLKDLRFVLVSIDPETDTPERLKAFAIENFMDGEQWTFLQGTEGSVREFANVLAVKYKQISPMDFSHSNIISVFNTEGELMHQQEGLGVDNKETIETILQLTQ</sequence>
<dbReference type="RefSeq" id="WP_245881526.1">
    <property type="nucleotide sequence ID" value="NZ_QGGP01000007.1"/>
</dbReference>
<feature type="domain" description="Heavy metal binding" evidence="5">
    <location>
        <begin position="34"/>
        <end position="62"/>
    </location>
</feature>
<evidence type="ECO:0000256" key="3">
    <source>
        <dbReference type="PIRSR" id="PIRSR603782-2"/>
    </source>
</evidence>
<dbReference type="GO" id="GO:0046872">
    <property type="term" value="F:metal ion binding"/>
    <property type="evidence" value="ECO:0007669"/>
    <property type="project" value="UniProtKB-KW"/>
</dbReference>
<feature type="disulfide bond" description="Redox-active" evidence="3">
    <location>
        <begin position="115"/>
        <end position="119"/>
    </location>
</feature>
<dbReference type="EMBL" id="QGGP01000007">
    <property type="protein sequence ID" value="PWK17657.1"/>
    <property type="molecule type" value="Genomic_DNA"/>
</dbReference>
<reference evidence="6 7" key="1">
    <citation type="submission" date="2018-05" db="EMBL/GenBank/DDBJ databases">
        <title>Genomic Encyclopedia of Archaeal and Bacterial Type Strains, Phase II (KMG-II): from individual species to whole genera.</title>
        <authorList>
            <person name="Goeker M."/>
        </authorList>
    </citation>
    <scope>NUCLEOTIDE SEQUENCE [LARGE SCALE GENOMIC DNA]</scope>
    <source>
        <strain evidence="6 7">DSM 22637</strain>
    </source>
</reference>
<dbReference type="PROSITE" id="PS51257">
    <property type="entry name" value="PROKAR_LIPOPROTEIN"/>
    <property type="match status" value="1"/>
</dbReference>
<evidence type="ECO:0000259" key="5">
    <source>
        <dbReference type="Pfam" id="PF19335"/>
    </source>
</evidence>
<dbReference type="Proteomes" id="UP000245430">
    <property type="component" value="Unassembled WGS sequence"/>
</dbReference>
<evidence type="ECO:0000256" key="1">
    <source>
        <dbReference type="ARBA" id="ARBA00010996"/>
    </source>
</evidence>